<dbReference type="PANTHER" id="PTHR42085:SF1">
    <property type="entry name" value="F-BOX DOMAIN-CONTAINING PROTEIN"/>
    <property type="match status" value="1"/>
</dbReference>
<dbReference type="InterPro" id="IPR056632">
    <property type="entry name" value="DUF7730"/>
</dbReference>
<gene>
    <name evidence="2" type="ORF">GJ744_003373</name>
</gene>
<keyword evidence="3" id="KW-1185">Reference proteome</keyword>
<dbReference type="PANTHER" id="PTHR42085">
    <property type="entry name" value="F-BOX DOMAIN-CONTAINING PROTEIN"/>
    <property type="match status" value="1"/>
</dbReference>
<dbReference type="Proteomes" id="UP000606974">
    <property type="component" value="Unassembled WGS sequence"/>
</dbReference>
<reference evidence="2" key="1">
    <citation type="submission" date="2020-02" db="EMBL/GenBank/DDBJ databases">
        <authorList>
            <person name="Palmer J.M."/>
        </authorList>
    </citation>
    <scope>NUCLEOTIDE SEQUENCE</scope>
    <source>
        <strain evidence="2">EPUS1.4</strain>
        <tissue evidence="2">Thallus</tissue>
    </source>
</reference>
<dbReference type="OrthoDB" id="5397846at2759"/>
<dbReference type="InterPro" id="IPR038883">
    <property type="entry name" value="AN11006-like"/>
</dbReference>
<protein>
    <recommendedName>
        <fullName evidence="1">DUF7730 domain-containing protein</fullName>
    </recommendedName>
</protein>
<feature type="domain" description="DUF7730" evidence="1">
    <location>
        <begin position="22"/>
        <end position="156"/>
    </location>
</feature>
<dbReference type="AlphaFoldDB" id="A0A8H7DZV2"/>
<dbReference type="Pfam" id="PF24864">
    <property type="entry name" value="DUF7730"/>
    <property type="match status" value="1"/>
</dbReference>
<evidence type="ECO:0000259" key="1">
    <source>
        <dbReference type="Pfam" id="PF24864"/>
    </source>
</evidence>
<evidence type="ECO:0000313" key="3">
    <source>
        <dbReference type="Proteomes" id="UP000606974"/>
    </source>
</evidence>
<evidence type="ECO:0000313" key="2">
    <source>
        <dbReference type="EMBL" id="KAF7503695.1"/>
    </source>
</evidence>
<sequence length="331" mass="38179">MSGNNGLTAPIATLPEKIFPFLLLPYELRNKIYHFVAVRPDGYIGQADNRDRECNIGENQARFQAHVPKTVFDKIHVPTNCLHPDHEKKQLAKDFRNYGCLNITRVCSQMHEEFTPIFFERNGFELRNASAFIEFVVQMQAARTNLIRKLRICHTITLNKDDIQEIFGQLAGVSGDTFYCLLEDNYLEDETSCSALLHVLRGLKSFNSLQEFDLVYRLEVPAEHFHISNAINAGYITQHAQNWRGEPMQWDLHTKNILQKLRQDDEKMRQDDPIAVEVEEFKTNDFTNQAATASGRRQLFDDYADAMTEACLSHAEELIDDVVRNRTRQAP</sequence>
<dbReference type="EMBL" id="JAACFV010000166">
    <property type="protein sequence ID" value="KAF7503695.1"/>
    <property type="molecule type" value="Genomic_DNA"/>
</dbReference>
<comment type="caution">
    <text evidence="2">The sequence shown here is derived from an EMBL/GenBank/DDBJ whole genome shotgun (WGS) entry which is preliminary data.</text>
</comment>
<name>A0A8H7DZV2_9EURO</name>
<accession>A0A8H7DZV2</accession>
<proteinExistence type="predicted"/>
<organism evidence="2 3">
    <name type="scientific">Endocarpon pusillum</name>
    <dbReference type="NCBI Taxonomy" id="364733"/>
    <lineage>
        <taxon>Eukaryota</taxon>
        <taxon>Fungi</taxon>
        <taxon>Dikarya</taxon>
        <taxon>Ascomycota</taxon>
        <taxon>Pezizomycotina</taxon>
        <taxon>Eurotiomycetes</taxon>
        <taxon>Chaetothyriomycetidae</taxon>
        <taxon>Verrucariales</taxon>
        <taxon>Verrucariaceae</taxon>
        <taxon>Endocarpon</taxon>
    </lineage>
</organism>